<keyword evidence="5" id="KW-1003">Cell membrane</keyword>
<keyword evidence="6" id="KW-0997">Cell inner membrane</keyword>
<protein>
    <recommendedName>
        <fullName evidence="3">Magnesium transport protein CorA</fullName>
    </recommendedName>
</protein>
<evidence type="ECO:0000256" key="8">
    <source>
        <dbReference type="ARBA" id="ARBA00022842"/>
    </source>
</evidence>
<dbReference type="FunFam" id="1.20.58.340:FF:000001">
    <property type="entry name" value="Magnesium transport protein CorA"/>
    <property type="match status" value="1"/>
</dbReference>
<dbReference type="SUPFAM" id="SSF143865">
    <property type="entry name" value="CorA soluble domain-like"/>
    <property type="match status" value="1"/>
</dbReference>
<organism evidence="14">
    <name type="scientific">marine sediment metagenome</name>
    <dbReference type="NCBI Taxonomy" id="412755"/>
    <lineage>
        <taxon>unclassified sequences</taxon>
        <taxon>metagenomes</taxon>
        <taxon>ecological metagenomes</taxon>
    </lineage>
</organism>
<dbReference type="Pfam" id="PF01544">
    <property type="entry name" value="CorA"/>
    <property type="match status" value="1"/>
</dbReference>
<feature type="transmembrane region" description="Helical" evidence="13">
    <location>
        <begin position="258"/>
        <end position="278"/>
    </location>
</feature>
<dbReference type="PANTHER" id="PTHR47685">
    <property type="entry name" value="MAGNESIUM TRANSPORT PROTEIN CORA"/>
    <property type="match status" value="1"/>
</dbReference>
<dbReference type="Gene3D" id="1.20.58.340">
    <property type="entry name" value="Magnesium transport protein CorA, transmembrane region"/>
    <property type="match status" value="1"/>
</dbReference>
<dbReference type="GO" id="GO:0015087">
    <property type="term" value="F:cobalt ion transmembrane transporter activity"/>
    <property type="evidence" value="ECO:0007669"/>
    <property type="project" value="InterPro"/>
</dbReference>
<evidence type="ECO:0000256" key="7">
    <source>
        <dbReference type="ARBA" id="ARBA00022692"/>
    </source>
</evidence>
<evidence type="ECO:0000256" key="4">
    <source>
        <dbReference type="ARBA" id="ARBA00022448"/>
    </source>
</evidence>
<sequence>MLIRYQLNDQKYLVSTQGEITREALASAMWLDLLNPDDDERQLVESLHSQPLPDTEDVEEIEASARSYQDEAGLHVHSLFLHKVEERHRNTSVAFTLTDNQLITLREREIPAFRLMRMRARRLHGLVEDPVTIVLSLFEIKIDDLADTLEEVYTQLENTSNLVLEDNDSPIEDALDELARQEDTNGKVRLCLMDTQRALSFLLRRGKLSPDHAETARELLRDIDSLLPHNSFVFDKINFLMDAAQGFISIQQSKIIKIFSIAAVVFLPPTVIASIYGMNFSTMPELSWQLGYPWALGLMVMSGVAPYVFFKVKGWL</sequence>
<evidence type="ECO:0000256" key="12">
    <source>
        <dbReference type="ARBA" id="ARBA00034269"/>
    </source>
</evidence>
<dbReference type="InterPro" id="IPR002523">
    <property type="entry name" value="MgTranspt_CorA/ZnTranspt_ZntB"/>
</dbReference>
<evidence type="ECO:0000313" key="14">
    <source>
        <dbReference type="EMBL" id="KKO10774.1"/>
    </source>
</evidence>
<keyword evidence="4" id="KW-0813">Transport</keyword>
<evidence type="ECO:0000256" key="10">
    <source>
        <dbReference type="ARBA" id="ARBA00023065"/>
    </source>
</evidence>
<evidence type="ECO:0000256" key="11">
    <source>
        <dbReference type="ARBA" id="ARBA00023136"/>
    </source>
</evidence>
<keyword evidence="8" id="KW-0460">Magnesium</keyword>
<dbReference type="EMBL" id="LAZR01000004">
    <property type="protein sequence ID" value="KKO10774.1"/>
    <property type="molecule type" value="Genomic_DNA"/>
</dbReference>
<accession>A0A0F9Z125</accession>
<dbReference type="GO" id="GO:0015095">
    <property type="term" value="F:magnesium ion transmembrane transporter activity"/>
    <property type="evidence" value="ECO:0007669"/>
    <property type="project" value="InterPro"/>
</dbReference>
<evidence type="ECO:0000256" key="3">
    <source>
        <dbReference type="ARBA" id="ARBA00019439"/>
    </source>
</evidence>
<comment type="similarity">
    <text evidence="2">Belongs to the CorA metal ion transporter (MIT) (TC 1.A.35) family.</text>
</comment>
<keyword evidence="10" id="KW-0406">Ion transport</keyword>
<dbReference type="InterPro" id="IPR045863">
    <property type="entry name" value="CorA_TM1_TM2"/>
</dbReference>
<dbReference type="GO" id="GO:0015099">
    <property type="term" value="F:nickel cation transmembrane transporter activity"/>
    <property type="evidence" value="ECO:0007669"/>
    <property type="project" value="TreeGrafter"/>
</dbReference>
<evidence type="ECO:0000256" key="5">
    <source>
        <dbReference type="ARBA" id="ARBA00022475"/>
    </source>
</evidence>
<dbReference type="GO" id="GO:0005886">
    <property type="term" value="C:plasma membrane"/>
    <property type="evidence" value="ECO:0007669"/>
    <property type="project" value="UniProtKB-SubCell"/>
</dbReference>
<proteinExistence type="inferred from homology"/>
<dbReference type="InterPro" id="IPR050829">
    <property type="entry name" value="CorA_MIT"/>
</dbReference>
<feature type="transmembrane region" description="Helical" evidence="13">
    <location>
        <begin position="290"/>
        <end position="310"/>
    </location>
</feature>
<evidence type="ECO:0000256" key="13">
    <source>
        <dbReference type="SAM" id="Phobius"/>
    </source>
</evidence>
<dbReference type="AlphaFoldDB" id="A0A0F9Z125"/>
<evidence type="ECO:0000256" key="6">
    <source>
        <dbReference type="ARBA" id="ARBA00022519"/>
    </source>
</evidence>
<evidence type="ECO:0000256" key="1">
    <source>
        <dbReference type="ARBA" id="ARBA00004429"/>
    </source>
</evidence>
<keyword evidence="7 13" id="KW-0812">Transmembrane</keyword>
<dbReference type="SUPFAM" id="SSF144083">
    <property type="entry name" value="Magnesium transport protein CorA, transmembrane region"/>
    <property type="match status" value="1"/>
</dbReference>
<keyword evidence="9 13" id="KW-1133">Transmembrane helix</keyword>
<keyword evidence="11 13" id="KW-0472">Membrane</keyword>
<evidence type="ECO:0000256" key="9">
    <source>
        <dbReference type="ARBA" id="ARBA00022989"/>
    </source>
</evidence>
<dbReference type="InterPro" id="IPR045861">
    <property type="entry name" value="CorA_cytoplasmic_dom"/>
</dbReference>
<dbReference type="CDD" id="cd12835">
    <property type="entry name" value="EcCorA-like_1"/>
    <property type="match status" value="1"/>
</dbReference>
<reference evidence="14" key="1">
    <citation type="journal article" date="2015" name="Nature">
        <title>Complex archaea that bridge the gap between prokaryotes and eukaryotes.</title>
        <authorList>
            <person name="Spang A."/>
            <person name="Saw J.H."/>
            <person name="Jorgensen S.L."/>
            <person name="Zaremba-Niedzwiedzka K."/>
            <person name="Martijn J."/>
            <person name="Lind A.E."/>
            <person name="van Eijk R."/>
            <person name="Schleper C."/>
            <person name="Guy L."/>
            <person name="Ettema T.J."/>
        </authorList>
    </citation>
    <scope>NUCLEOTIDE SEQUENCE</scope>
</reference>
<comment type="subcellular location">
    <subcellularLocation>
        <location evidence="1">Cell inner membrane</location>
        <topology evidence="1">Multi-pass membrane protein</topology>
    </subcellularLocation>
</comment>
<dbReference type="Gene3D" id="3.30.460.20">
    <property type="entry name" value="CorA soluble domain-like"/>
    <property type="match status" value="1"/>
</dbReference>
<comment type="caution">
    <text evidence="14">The sequence shown here is derived from an EMBL/GenBank/DDBJ whole genome shotgun (WGS) entry which is preliminary data.</text>
</comment>
<evidence type="ECO:0000256" key="2">
    <source>
        <dbReference type="ARBA" id="ARBA00009765"/>
    </source>
</evidence>
<dbReference type="NCBIfam" id="TIGR00383">
    <property type="entry name" value="corA"/>
    <property type="match status" value="1"/>
</dbReference>
<comment type="catalytic activity">
    <reaction evidence="12">
        <text>Mg(2+)(in) = Mg(2+)(out)</text>
        <dbReference type="Rhea" id="RHEA:29827"/>
        <dbReference type="ChEBI" id="CHEBI:18420"/>
    </reaction>
</comment>
<name>A0A0F9Z125_9ZZZZ</name>
<gene>
    <name evidence="14" type="ORF">LCGC14_0022570</name>
</gene>
<dbReference type="InterPro" id="IPR004488">
    <property type="entry name" value="Mg/Co-transport_prot_CorA"/>
</dbReference>
<dbReference type="PANTHER" id="PTHR47685:SF1">
    <property type="entry name" value="MAGNESIUM TRANSPORT PROTEIN CORA"/>
    <property type="match status" value="1"/>
</dbReference>